<gene>
    <name evidence="1" type="ORF">CIAN88_20350</name>
</gene>
<dbReference type="GO" id="GO:0008817">
    <property type="term" value="F:corrinoid adenosyltransferase activity"/>
    <property type="evidence" value="ECO:0007669"/>
    <property type="project" value="InterPro"/>
</dbReference>
<dbReference type="AlphaFoldDB" id="A0A099I0L6"/>
<dbReference type="GO" id="GO:0005524">
    <property type="term" value="F:ATP binding"/>
    <property type="evidence" value="ECO:0007669"/>
    <property type="project" value="InterPro"/>
</dbReference>
<proteinExistence type="predicted"/>
<dbReference type="PANTHER" id="PTHR46638">
    <property type="entry name" value="CORRINOID ADENOSYLTRANSFERASE"/>
    <property type="match status" value="1"/>
</dbReference>
<sequence length="168" mass="19186">MLHIYSGNGKGKTTAGFGLVLRQAGYERRVAVAQFLKDGTSGELRALQSLSCVKVRATQMPQGFYFQMQEQEQLATRQGIQELFAWVKDRAKECTCIFLDEVLDAVQLGLLKEEELLHFLQEHQDLEIILTGRNPSQELLDICDYHTEMVEHRHPYQKGIAARKGVEY</sequence>
<protein>
    <submittedName>
        <fullName evidence="1">Cob(I)yrinic acid a c-diamide adenosyltransferase</fullName>
    </submittedName>
</protein>
<dbReference type="PIRSF" id="PIRSF015617">
    <property type="entry name" value="Adensltrnsf_CobA"/>
    <property type="match status" value="1"/>
</dbReference>
<dbReference type="Pfam" id="PF02572">
    <property type="entry name" value="CobA_CobO_BtuR"/>
    <property type="match status" value="1"/>
</dbReference>
<dbReference type="InterPro" id="IPR003724">
    <property type="entry name" value="CblAdoTrfase_CobA"/>
</dbReference>
<dbReference type="InterPro" id="IPR027417">
    <property type="entry name" value="P-loop_NTPase"/>
</dbReference>
<evidence type="ECO:0000313" key="1">
    <source>
        <dbReference type="EMBL" id="KGJ51514.1"/>
    </source>
</evidence>
<name>A0A099I0L6_CLOIN</name>
<dbReference type="Gene3D" id="3.40.50.300">
    <property type="entry name" value="P-loop containing nucleotide triphosphate hydrolases"/>
    <property type="match status" value="1"/>
</dbReference>
<organism evidence="1 2">
    <name type="scientific">Clostridium innocuum</name>
    <dbReference type="NCBI Taxonomy" id="1522"/>
    <lineage>
        <taxon>Bacteria</taxon>
        <taxon>Bacillati</taxon>
        <taxon>Bacillota</taxon>
        <taxon>Clostridia</taxon>
        <taxon>Eubacteriales</taxon>
        <taxon>Clostridiaceae</taxon>
        <taxon>Clostridium</taxon>
    </lineage>
</organism>
<dbReference type="EMBL" id="JQIF01000110">
    <property type="protein sequence ID" value="KGJ51514.1"/>
    <property type="molecule type" value="Genomic_DNA"/>
</dbReference>
<dbReference type="PANTHER" id="PTHR46638:SF1">
    <property type="entry name" value="CORRINOID ADENOSYLTRANSFERASE"/>
    <property type="match status" value="1"/>
</dbReference>
<dbReference type="RefSeq" id="WP_044907819.1">
    <property type="nucleotide sequence ID" value="NZ_JQIF01000110.1"/>
</dbReference>
<evidence type="ECO:0000313" key="2">
    <source>
        <dbReference type="Proteomes" id="UP000030008"/>
    </source>
</evidence>
<reference evidence="1 2" key="1">
    <citation type="submission" date="2014-08" db="EMBL/GenBank/DDBJ databases">
        <title>Clostridium innocuum, an unnegligible vancomycin-resistant pathogen causing extra-intestinal infections.</title>
        <authorList>
            <person name="Feng Y."/>
            <person name="Chiu C.-H."/>
        </authorList>
    </citation>
    <scope>NUCLEOTIDE SEQUENCE [LARGE SCALE GENOMIC DNA]</scope>
    <source>
        <strain evidence="1 2">AN88</strain>
    </source>
</reference>
<keyword evidence="1" id="KW-0808">Transferase</keyword>
<dbReference type="SUPFAM" id="SSF52540">
    <property type="entry name" value="P-loop containing nucleoside triphosphate hydrolases"/>
    <property type="match status" value="1"/>
</dbReference>
<accession>A0A099I0L6</accession>
<dbReference type="Proteomes" id="UP000030008">
    <property type="component" value="Unassembled WGS sequence"/>
</dbReference>
<dbReference type="GO" id="GO:0009236">
    <property type="term" value="P:cobalamin biosynthetic process"/>
    <property type="evidence" value="ECO:0007669"/>
    <property type="project" value="InterPro"/>
</dbReference>
<comment type="caution">
    <text evidence="1">The sequence shown here is derived from an EMBL/GenBank/DDBJ whole genome shotgun (WGS) entry which is preliminary data.</text>
</comment>